<sequence>VSPTAPSVFPLTPCTCEDRGSLVTFGCLAKGYFPEPVTVTWSPNIGSSSVRTYPSVQQPSSSLYSLSSQATVPQWLAGKTYTCQVYH</sequence>
<dbReference type="InterPro" id="IPR036179">
    <property type="entry name" value="Ig-like_dom_sf"/>
</dbReference>
<dbReference type="AlphaFoldDB" id="A0A8C0HA58"/>
<dbReference type="OMA" id="LFPLTRC"/>
<dbReference type="Ensembl" id="ENSCABT00000022195.1">
    <property type="protein sequence ID" value="ENSCABP00000020264.1"/>
    <property type="gene ID" value="ENSCABG00000014952.1"/>
</dbReference>
<dbReference type="PROSITE" id="PS00290">
    <property type="entry name" value="IG_MHC"/>
    <property type="match status" value="1"/>
</dbReference>
<dbReference type="PANTHER" id="PTHR23411">
    <property type="entry name" value="TAPASIN"/>
    <property type="match status" value="1"/>
</dbReference>
<evidence type="ECO:0000313" key="3">
    <source>
        <dbReference type="Ensembl" id="ENSCABP00000020264.1"/>
    </source>
</evidence>
<dbReference type="Pfam" id="PF07654">
    <property type="entry name" value="C1-set"/>
    <property type="match status" value="1"/>
</dbReference>
<dbReference type="InterPro" id="IPR050380">
    <property type="entry name" value="Immune_Resp_Modulators"/>
</dbReference>
<dbReference type="InterPro" id="IPR007110">
    <property type="entry name" value="Ig-like_dom"/>
</dbReference>
<reference evidence="3" key="2">
    <citation type="submission" date="2025-09" db="UniProtKB">
        <authorList>
            <consortium name="Ensembl"/>
        </authorList>
    </citation>
    <scope>IDENTIFICATION</scope>
</reference>
<accession>A0A8C0HA58</accession>
<dbReference type="SUPFAM" id="SSF48726">
    <property type="entry name" value="Immunoglobulin"/>
    <property type="match status" value="1"/>
</dbReference>
<dbReference type="InterPro" id="IPR003006">
    <property type="entry name" value="Ig/MHC_CS"/>
</dbReference>
<keyword evidence="1" id="KW-0393">Immunoglobulin domain</keyword>
<protein>
    <recommendedName>
        <fullName evidence="2">Ig-like domain-containing protein</fullName>
    </recommendedName>
</protein>
<evidence type="ECO:0000256" key="1">
    <source>
        <dbReference type="ARBA" id="ARBA00023319"/>
    </source>
</evidence>
<dbReference type="SMART" id="SM00407">
    <property type="entry name" value="IGc1"/>
    <property type="match status" value="1"/>
</dbReference>
<dbReference type="InterPro" id="IPR013783">
    <property type="entry name" value="Ig-like_fold"/>
</dbReference>
<organism evidence="3 4">
    <name type="scientific">Chelonoidis abingdonii</name>
    <name type="common">Abingdon island giant tortoise</name>
    <name type="synonym">Testudo abingdonii</name>
    <dbReference type="NCBI Taxonomy" id="106734"/>
    <lineage>
        <taxon>Eukaryota</taxon>
        <taxon>Metazoa</taxon>
        <taxon>Chordata</taxon>
        <taxon>Craniata</taxon>
        <taxon>Vertebrata</taxon>
        <taxon>Euteleostomi</taxon>
        <taxon>Archelosauria</taxon>
        <taxon>Testudinata</taxon>
        <taxon>Testudines</taxon>
        <taxon>Cryptodira</taxon>
        <taxon>Durocryptodira</taxon>
        <taxon>Testudinoidea</taxon>
        <taxon>Testudinidae</taxon>
        <taxon>Chelonoidis</taxon>
    </lineage>
</organism>
<evidence type="ECO:0000313" key="4">
    <source>
        <dbReference type="Proteomes" id="UP000694404"/>
    </source>
</evidence>
<proteinExistence type="predicted"/>
<evidence type="ECO:0000259" key="2">
    <source>
        <dbReference type="PROSITE" id="PS50835"/>
    </source>
</evidence>
<keyword evidence="4" id="KW-1185">Reference proteome</keyword>
<dbReference type="InterPro" id="IPR003597">
    <property type="entry name" value="Ig_C1-set"/>
</dbReference>
<dbReference type="Proteomes" id="UP000694404">
    <property type="component" value="Unplaced"/>
</dbReference>
<dbReference type="PROSITE" id="PS50835">
    <property type="entry name" value="IG_LIKE"/>
    <property type="match status" value="1"/>
</dbReference>
<name>A0A8C0HA58_CHEAB</name>
<reference evidence="3" key="1">
    <citation type="submission" date="2025-08" db="UniProtKB">
        <authorList>
            <consortium name="Ensembl"/>
        </authorList>
    </citation>
    <scope>IDENTIFICATION</scope>
</reference>
<dbReference type="GeneTree" id="ENSGT00940000162793"/>
<feature type="domain" description="Ig-like" evidence="2">
    <location>
        <begin position="6"/>
        <end position="87"/>
    </location>
</feature>
<dbReference type="Gene3D" id="2.60.40.10">
    <property type="entry name" value="Immunoglobulins"/>
    <property type="match status" value="1"/>
</dbReference>